<dbReference type="STRING" id="5353.A0A1Q3E2X6"/>
<reference evidence="3 4" key="1">
    <citation type="submission" date="2016-08" db="EMBL/GenBank/DDBJ databases">
        <authorList>
            <consortium name="Lentinula edodes genome sequencing consortium"/>
            <person name="Sakamoto Y."/>
            <person name="Nakade K."/>
            <person name="Sato S."/>
            <person name="Yoshida Y."/>
            <person name="Miyazaki K."/>
            <person name="Natsume S."/>
            <person name="Konno N."/>
        </authorList>
    </citation>
    <scope>NUCLEOTIDE SEQUENCE [LARGE SCALE GENOMIC DNA]</scope>
    <source>
        <strain evidence="3 4">NBRC 111202</strain>
    </source>
</reference>
<dbReference type="SUPFAM" id="SSF52540">
    <property type="entry name" value="P-loop containing nucleoside triphosphate hydrolases"/>
    <property type="match status" value="1"/>
</dbReference>
<dbReference type="EMBL" id="BDGU01000067">
    <property type="protein sequence ID" value="GAW01595.1"/>
    <property type="molecule type" value="Genomic_DNA"/>
</dbReference>
<dbReference type="AlphaFoldDB" id="A0A1Q3E2X6"/>
<dbReference type="InterPro" id="IPR056024">
    <property type="entry name" value="DUF7605"/>
</dbReference>
<proteinExistence type="predicted"/>
<dbReference type="PANTHER" id="PTHR36681">
    <property type="entry name" value="NUCLEAR GTPASE, GERMINAL CENTER-ASSOCIATED, TANDEM DUPLICATE 3"/>
    <property type="match status" value="1"/>
</dbReference>
<dbReference type="InterPro" id="IPR045063">
    <property type="entry name" value="Dynamin_N"/>
</dbReference>
<gene>
    <name evidence="3" type="ORF">LENED_003197</name>
</gene>
<protein>
    <submittedName>
        <fullName evidence="3">Centromere-associated protein E</fullName>
    </submittedName>
</protein>
<dbReference type="Pfam" id="PF00350">
    <property type="entry name" value="Dynamin_N"/>
    <property type="match status" value="1"/>
</dbReference>
<evidence type="ECO:0000259" key="1">
    <source>
        <dbReference type="Pfam" id="PF00350"/>
    </source>
</evidence>
<accession>A0A1Q3E2X6</accession>
<dbReference type="InterPro" id="IPR027417">
    <property type="entry name" value="P-loop_NTPase"/>
</dbReference>
<evidence type="ECO:0000313" key="3">
    <source>
        <dbReference type="EMBL" id="GAW01595.1"/>
    </source>
</evidence>
<keyword evidence="4" id="KW-1185">Reference proteome</keyword>
<reference evidence="3 4" key="2">
    <citation type="submission" date="2017-02" db="EMBL/GenBank/DDBJ databases">
        <title>A genome survey and senescence transcriptome analysis in Lentinula edodes.</title>
        <authorList>
            <person name="Sakamoto Y."/>
            <person name="Nakade K."/>
            <person name="Sato S."/>
            <person name="Yoshida Y."/>
            <person name="Miyazaki K."/>
            <person name="Natsume S."/>
            <person name="Konno N."/>
        </authorList>
    </citation>
    <scope>NUCLEOTIDE SEQUENCE [LARGE SCALE GENOMIC DNA]</scope>
    <source>
        <strain evidence="3 4">NBRC 111202</strain>
    </source>
</reference>
<dbReference type="Gene3D" id="3.40.50.300">
    <property type="entry name" value="P-loop containing nucleotide triphosphate hydrolases"/>
    <property type="match status" value="1"/>
</dbReference>
<dbReference type="Pfam" id="PF24564">
    <property type="entry name" value="DUF7605"/>
    <property type="match status" value="1"/>
</dbReference>
<feature type="domain" description="Dynamin N-terminal" evidence="1">
    <location>
        <begin position="101"/>
        <end position="368"/>
    </location>
</feature>
<comment type="caution">
    <text evidence="3">The sequence shown here is derived from an EMBL/GenBank/DDBJ whole genome shotgun (WGS) entry which is preliminary data.</text>
</comment>
<feature type="domain" description="DUF7605" evidence="2">
    <location>
        <begin position="788"/>
        <end position="946"/>
    </location>
</feature>
<dbReference type="Proteomes" id="UP000188533">
    <property type="component" value="Unassembled WGS sequence"/>
</dbReference>
<evidence type="ECO:0000259" key="2">
    <source>
        <dbReference type="Pfam" id="PF24564"/>
    </source>
</evidence>
<organism evidence="3 4">
    <name type="scientific">Lentinula edodes</name>
    <name type="common">Shiitake mushroom</name>
    <name type="synonym">Lentinus edodes</name>
    <dbReference type="NCBI Taxonomy" id="5353"/>
    <lineage>
        <taxon>Eukaryota</taxon>
        <taxon>Fungi</taxon>
        <taxon>Dikarya</taxon>
        <taxon>Basidiomycota</taxon>
        <taxon>Agaricomycotina</taxon>
        <taxon>Agaricomycetes</taxon>
        <taxon>Agaricomycetidae</taxon>
        <taxon>Agaricales</taxon>
        <taxon>Marasmiineae</taxon>
        <taxon>Omphalotaceae</taxon>
        <taxon>Lentinula</taxon>
    </lineage>
</organism>
<sequence>MNVLGSETTNPILIQYTIPNHIRNSNGKARKDDGVDDVNETYKTILARIAELEDVLDRTELGLVLLQDGQPQNKKVRVEGVDVWRREIRQIRAQAMTPTLIAVTGATGAGKSTLLNALLDRIIVPTSGMRACTSVATKISYHSETSITAAIDFLTREEWAIEIQMGLGDIKDKGEEKENDNLEIRANAKGLKHGKKRAKTREQRGFGMAWDKIHAVYPNLSPDEFAKFTTAEDVLSNSAFDGITKRLGTSETITCDTSAEFAKAISIYIDAKPVQNQSSHRQPMPSHVDGAESTLHPSGALWPLVREVHIRCNAKCLSTGATLVDLPGIGDSNAARSAVAERYLAHCDCVWVVAPIHRAVNDEHAKELLDRAFKTQLLMGESYYHFDGKLRFVSFTFAYTAQPTTNLYIKIGRSSKDSITFIASKCDDILVSEAIENLDLANTTVLRQFNHDIEQKESELSHYEKILQESWFSMSGSPLNEELFKRRAQLFQTTPIVPSQPTTKRSSDVPNFNTGPNKKIKCEFVLASSSAVSDSTTFNTSQLSHDLNLGTQTYTQNNQAMRKVDVNDPQVYMERQDKYIEGLRKELMVLQQGRDDFITRERNETFKQQLREDVYCELEDIIQGVMNTDGFDFPVFTCSSRNYLKIKDSASDERCEHLDIVQTEIPLLQEWIHQITNTSHQKELGLMSDMLNTLAQAVKTFCQDNAGGLTTSEQTAIKQKWRSKVLASGKVENPEAIAVRLQKILSPCVESISFYQVFQENLEQDIRQAAMDAASEVLELYESIVTESKMHGNTYRAVIRHHGEFNSSNGLDLDLNQILTSTMKEGLAQSWAAFFNKHHFDSLESDVISVIGEFLVELSNEVTLSPIKSFLEKHKDGIIEKARILVRHAIRKVQRQIDQEQKGVGRGLGPQIQKLLMATYIEAGKISGKGCAQAQKKIMHGYIDEEANNLFEGLAKFLIEGVKSISREVEKCIKADCSHLAQKVEFTVAELWKPDHKALPLQVRAALSDVERVADGITQMLARQMMG</sequence>
<dbReference type="PANTHER" id="PTHR36681:SF3">
    <property type="entry name" value="NUCLEAR GTPASE, GERMINAL CENTER-ASSOCIATED, TANDEM DUPLICATE 3"/>
    <property type="match status" value="1"/>
</dbReference>
<name>A0A1Q3E2X6_LENED</name>
<evidence type="ECO:0000313" key="4">
    <source>
        <dbReference type="Proteomes" id="UP000188533"/>
    </source>
</evidence>